<feature type="transmembrane region" description="Helical" evidence="1">
    <location>
        <begin position="369"/>
        <end position="388"/>
    </location>
</feature>
<reference evidence="3" key="1">
    <citation type="journal article" date="2019" name="Int. J. Syst. Evol. Microbiol.">
        <title>The Global Catalogue of Microorganisms (GCM) 10K type strain sequencing project: providing services to taxonomists for standard genome sequencing and annotation.</title>
        <authorList>
            <consortium name="The Broad Institute Genomics Platform"/>
            <consortium name="The Broad Institute Genome Sequencing Center for Infectious Disease"/>
            <person name="Wu L."/>
            <person name="Ma J."/>
        </authorList>
    </citation>
    <scope>NUCLEOTIDE SEQUENCE [LARGE SCALE GENOMIC DNA]</scope>
    <source>
        <strain evidence="3">CGMCC 4.7676</strain>
    </source>
</reference>
<sequence>MTDDALIEKIAKAYSTALALRLVQGEEGPFARVIEHVEIDHGECRRKLILDWHLPTLAEALPGHPKVDDPDFIKAFNEANPVLVVPIHVMRRGRLMTDFTVEDQKREQLYVCGRTEWGDRTTWLLKVLWALVDIAPNGLDDHERNRIEHAKRQYLSLPTANKREASQNARKSIRKLREASKSGLLLHPGTLERIEVLGRYVATRHLSWVHLTRHPGQTARLTLSYRTRFAAEYPPAPSKGSPLRGRRLLQRSVEWARRAVGQEPFRFWVPLSMHSFCRSYHFTMPSPTGTYFEEQRFVLQNTLRKPQKDQEKALDKFCAENDAETLGDKDAGGPIAHLYGRNLREAATSDHLLYAYAYVRERPPGTTAAATWLCFFSAAFLWLFWSAWDALVMTTTAGTNITALFVALPGFASIWFSKAFQQEIRSRIPLVNRVGLLLVGLSTFYTLVSTMINRAVEAATTGWSALLVDSFSRVGVLICTISLSAMAVYLFGRRVMFHKCYQRLQNAVVKRYMS</sequence>
<evidence type="ECO:0000313" key="2">
    <source>
        <dbReference type="EMBL" id="MFC3453177.1"/>
    </source>
</evidence>
<feature type="transmembrane region" description="Helical" evidence="1">
    <location>
        <begin position="400"/>
        <end position="418"/>
    </location>
</feature>
<feature type="transmembrane region" description="Helical" evidence="1">
    <location>
        <begin position="430"/>
        <end position="452"/>
    </location>
</feature>
<keyword evidence="1" id="KW-1133">Transmembrane helix</keyword>
<comment type="caution">
    <text evidence="2">The sequence shown here is derived from an EMBL/GenBank/DDBJ whole genome shotgun (WGS) entry which is preliminary data.</text>
</comment>
<evidence type="ECO:0000256" key="1">
    <source>
        <dbReference type="SAM" id="Phobius"/>
    </source>
</evidence>
<keyword evidence="1" id="KW-0472">Membrane</keyword>
<accession>A0ABV7P3Y0</accession>
<feature type="transmembrane region" description="Helical" evidence="1">
    <location>
        <begin position="472"/>
        <end position="492"/>
    </location>
</feature>
<keyword evidence="1" id="KW-0812">Transmembrane</keyword>
<proteinExistence type="predicted"/>
<dbReference type="EMBL" id="JBHRWK010000045">
    <property type="protein sequence ID" value="MFC3453177.1"/>
    <property type="molecule type" value="Genomic_DNA"/>
</dbReference>
<dbReference type="RefSeq" id="WP_378241941.1">
    <property type="nucleotide sequence ID" value="NZ_JBHRWK010000045.1"/>
</dbReference>
<protein>
    <submittedName>
        <fullName evidence="2">Uncharacterized protein</fullName>
    </submittedName>
</protein>
<organism evidence="2 3">
    <name type="scientific">Amycolatopsis speibonae</name>
    <dbReference type="NCBI Taxonomy" id="1450224"/>
    <lineage>
        <taxon>Bacteria</taxon>
        <taxon>Bacillati</taxon>
        <taxon>Actinomycetota</taxon>
        <taxon>Actinomycetes</taxon>
        <taxon>Pseudonocardiales</taxon>
        <taxon>Pseudonocardiaceae</taxon>
        <taxon>Amycolatopsis</taxon>
    </lineage>
</organism>
<dbReference type="Proteomes" id="UP001595645">
    <property type="component" value="Unassembled WGS sequence"/>
</dbReference>
<keyword evidence="3" id="KW-1185">Reference proteome</keyword>
<gene>
    <name evidence="2" type="ORF">ACFOSH_27395</name>
</gene>
<name>A0ABV7P3Y0_9PSEU</name>
<evidence type="ECO:0000313" key="3">
    <source>
        <dbReference type="Proteomes" id="UP001595645"/>
    </source>
</evidence>